<dbReference type="InterPro" id="IPR010131">
    <property type="entry name" value="MdtP/NodT-like"/>
</dbReference>
<accession>A0A1N7KVG3</accession>
<dbReference type="EMBL" id="FTOE01000003">
    <property type="protein sequence ID" value="SIS65632.1"/>
    <property type="molecule type" value="Genomic_DNA"/>
</dbReference>
<dbReference type="Proteomes" id="UP000185999">
    <property type="component" value="Unassembled WGS sequence"/>
</dbReference>
<sequence length="501" mass="56579">MGVFMLVIRQIWWLFIGPLRTIIRPNVERVSTLESNFTPVSLILVRVFCLPTLALVLFFTHTNSAVADAYADKSLTLSKAIQQAIDNDDWLVGSQYAQQATLAMAESAYELADPKFSLALANLPTDTLDFNQEAMTQLVAGVSQVYPRGDSRRLKRQQLQQQSDRQPLLRYEREAKVALTITQIWLDAFQARQSALLIEQNRALFDQLVDISLASYSSAWGNTRQQDLLQAQLEQTRIEDRLTRLAQMQEMAEQKLLEWLMPSGTNFSAEANQSSGYASEQPQLKSKYDEYWQGKPPSNSELANYLVRHPSIQKFEQSIAVAGTEVQLAEQKYRPEWSVRASYGYRGADMSGRDRADLLSAGVTVSMPLFSSIKQDKEVEAAVASQEKARTDRSLMIKQMMAAFYSTRSQLERLDQRQLLFKNKLLPQVQQQTEATLNAYESDNGSFTEVVRSRIGELNAQIEYLEINVARQKQIAQLNYFLTSAESGATTTSLSTSGVKQ</sequence>
<dbReference type="PANTHER" id="PTHR30203">
    <property type="entry name" value="OUTER MEMBRANE CATION EFFLUX PROTEIN"/>
    <property type="match status" value="1"/>
</dbReference>
<dbReference type="GO" id="GO:0015562">
    <property type="term" value="F:efflux transmembrane transporter activity"/>
    <property type="evidence" value="ECO:0007669"/>
    <property type="project" value="InterPro"/>
</dbReference>
<organism evidence="1 2">
    <name type="scientific">Neptunomonas antarctica</name>
    <dbReference type="NCBI Taxonomy" id="619304"/>
    <lineage>
        <taxon>Bacteria</taxon>
        <taxon>Pseudomonadati</taxon>
        <taxon>Pseudomonadota</taxon>
        <taxon>Gammaproteobacteria</taxon>
        <taxon>Oceanospirillales</taxon>
        <taxon>Oceanospirillaceae</taxon>
        <taxon>Neptunomonas</taxon>
    </lineage>
</organism>
<dbReference type="AlphaFoldDB" id="A0A1N7KVG3"/>
<dbReference type="STRING" id="619304.SAMN05421760_10311"/>
<dbReference type="OrthoDB" id="5607838at2"/>
<reference evidence="2" key="1">
    <citation type="submission" date="2017-01" db="EMBL/GenBank/DDBJ databases">
        <authorList>
            <person name="Varghese N."/>
            <person name="Submissions S."/>
        </authorList>
    </citation>
    <scope>NUCLEOTIDE SEQUENCE [LARGE SCALE GENOMIC DNA]</scope>
    <source>
        <strain evidence="2">DSM 22306</strain>
    </source>
</reference>
<name>A0A1N7KVG3_9GAMM</name>
<dbReference type="RefSeq" id="WP_054339619.1">
    <property type="nucleotide sequence ID" value="NZ_FTOE01000003.1"/>
</dbReference>
<protein>
    <submittedName>
        <fullName evidence="1">Outer membrane protein TolC</fullName>
    </submittedName>
</protein>
<evidence type="ECO:0000313" key="1">
    <source>
        <dbReference type="EMBL" id="SIS65632.1"/>
    </source>
</evidence>
<dbReference type="PANTHER" id="PTHR30203:SF30">
    <property type="entry name" value="OUTER MEMBRANE PROTEIN-RELATED"/>
    <property type="match status" value="1"/>
</dbReference>
<keyword evidence="2" id="KW-1185">Reference proteome</keyword>
<proteinExistence type="predicted"/>
<gene>
    <name evidence="1" type="ORF">SAMN05421760_10311</name>
</gene>
<dbReference type="SUPFAM" id="SSF56954">
    <property type="entry name" value="Outer membrane efflux proteins (OEP)"/>
    <property type="match status" value="1"/>
</dbReference>
<dbReference type="Gene3D" id="1.20.1600.10">
    <property type="entry name" value="Outer membrane efflux proteins (OEP)"/>
    <property type="match status" value="1"/>
</dbReference>
<evidence type="ECO:0000313" key="2">
    <source>
        <dbReference type="Proteomes" id="UP000185999"/>
    </source>
</evidence>